<protein>
    <submittedName>
        <fullName evidence="1">Uncharacterized protein</fullName>
    </submittedName>
</protein>
<organism evidence="1 2">
    <name type="scientific">Naganishia adeliensis</name>
    <dbReference type="NCBI Taxonomy" id="92952"/>
    <lineage>
        <taxon>Eukaryota</taxon>
        <taxon>Fungi</taxon>
        <taxon>Dikarya</taxon>
        <taxon>Basidiomycota</taxon>
        <taxon>Agaricomycotina</taxon>
        <taxon>Tremellomycetes</taxon>
        <taxon>Filobasidiales</taxon>
        <taxon>Filobasidiaceae</taxon>
        <taxon>Naganishia</taxon>
    </lineage>
</organism>
<evidence type="ECO:0000313" key="1">
    <source>
        <dbReference type="EMBL" id="KAJ9112117.1"/>
    </source>
</evidence>
<keyword evidence="2" id="KW-1185">Reference proteome</keyword>
<dbReference type="Proteomes" id="UP001230649">
    <property type="component" value="Unassembled WGS sequence"/>
</dbReference>
<accession>A0ACC2WKF7</accession>
<reference evidence="1" key="1">
    <citation type="submission" date="2023-04" db="EMBL/GenBank/DDBJ databases">
        <title>Draft Genome sequencing of Naganishia species isolated from polar environments using Oxford Nanopore Technology.</title>
        <authorList>
            <person name="Leo P."/>
            <person name="Venkateswaran K."/>
        </authorList>
    </citation>
    <scope>NUCLEOTIDE SEQUENCE</scope>
    <source>
        <strain evidence="1">MNA-CCFEE 5262</strain>
    </source>
</reference>
<comment type="caution">
    <text evidence="1">The sequence shown here is derived from an EMBL/GenBank/DDBJ whole genome shotgun (WGS) entry which is preliminary data.</text>
</comment>
<name>A0ACC2WKF7_9TREE</name>
<dbReference type="EMBL" id="JASBWS010000016">
    <property type="protein sequence ID" value="KAJ9112117.1"/>
    <property type="molecule type" value="Genomic_DNA"/>
</dbReference>
<proteinExistence type="predicted"/>
<gene>
    <name evidence="1" type="ORF">QFC20_002297</name>
</gene>
<sequence>MSLEPSSSPRTQGTTTRPPGLSDFKAFWDLWSSGGFAKASKFLLQSKLYPQELKEFQQKLVGESDKLEDTLGHTITFLKSCETDYSVPEDSIESLQVATQCLSDAFGVDPDSPVDVAKYDLGAGKGLMDVWGVVRGVAKRVGDEDKGSKKDAAPSTAAAADDTKEAPAAASDKKEPNVSDKSQAEALKAEGNALITRRLYLSAIEKYSAAIALDPGNAVYYSNRAAAWGAMGEHAEAVKDAEEAVKRDPGFGRGWSRLGRVSERCPSEARRERGRAFVGYENGGVWGASTVRVNVWLPGRGNTKDEGRTRKWLALCGV</sequence>
<evidence type="ECO:0000313" key="2">
    <source>
        <dbReference type="Proteomes" id="UP001230649"/>
    </source>
</evidence>